<proteinExistence type="predicted"/>
<dbReference type="EMBL" id="JAWZYT010000141">
    <property type="protein sequence ID" value="KAK4327561.1"/>
    <property type="molecule type" value="Genomic_DNA"/>
</dbReference>
<evidence type="ECO:0000313" key="2">
    <source>
        <dbReference type="EMBL" id="KAK4317705.1"/>
    </source>
</evidence>
<evidence type="ECO:0000313" key="4">
    <source>
        <dbReference type="Proteomes" id="UP001292094"/>
    </source>
</evidence>
<dbReference type="Proteomes" id="UP001292094">
    <property type="component" value="Unassembled WGS sequence"/>
</dbReference>
<dbReference type="EMBL" id="JAWZYT010005983">
    <property type="protein sequence ID" value="KAK4289113.1"/>
    <property type="molecule type" value="Genomic_DNA"/>
</dbReference>
<sequence>MQRNQLSRLTKEDLIESIMAPPEPGEGLLQALTTKLNDLVKEVVDLKTAVIAPDGGINKRHLPKGVGQG</sequence>
<dbReference type="EMBL" id="JAWZYT010000897">
    <property type="protein sequence ID" value="KAK4317705.1"/>
    <property type="molecule type" value="Genomic_DNA"/>
</dbReference>
<name>A0AAE1UNW9_9EUCA</name>
<gene>
    <name evidence="3" type="ORF">Pmani_001968</name>
    <name evidence="2" type="ORF">Pmani_011232</name>
    <name evidence="1" type="ORF">Pmani_037903</name>
</gene>
<evidence type="ECO:0000313" key="3">
    <source>
        <dbReference type="EMBL" id="KAK4327561.1"/>
    </source>
</evidence>
<evidence type="ECO:0000313" key="1">
    <source>
        <dbReference type="EMBL" id="KAK4289113.1"/>
    </source>
</evidence>
<protein>
    <submittedName>
        <fullName evidence="3">Uncharacterized protein</fullName>
    </submittedName>
</protein>
<accession>A0AAE1UNW9</accession>
<dbReference type="AlphaFoldDB" id="A0AAE1UNW9"/>
<comment type="caution">
    <text evidence="3">The sequence shown here is derived from an EMBL/GenBank/DDBJ whole genome shotgun (WGS) entry which is preliminary data.</text>
</comment>
<organism evidence="3 4">
    <name type="scientific">Petrolisthes manimaculis</name>
    <dbReference type="NCBI Taxonomy" id="1843537"/>
    <lineage>
        <taxon>Eukaryota</taxon>
        <taxon>Metazoa</taxon>
        <taxon>Ecdysozoa</taxon>
        <taxon>Arthropoda</taxon>
        <taxon>Crustacea</taxon>
        <taxon>Multicrustacea</taxon>
        <taxon>Malacostraca</taxon>
        <taxon>Eumalacostraca</taxon>
        <taxon>Eucarida</taxon>
        <taxon>Decapoda</taxon>
        <taxon>Pleocyemata</taxon>
        <taxon>Anomura</taxon>
        <taxon>Galatheoidea</taxon>
        <taxon>Porcellanidae</taxon>
        <taxon>Petrolisthes</taxon>
    </lineage>
</organism>
<reference evidence="3" key="1">
    <citation type="submission" date="2023-11" db="EMBL/GenBank/DDBJ databases">
        <title>Genome assemblies of two species of porcelain crab, Petrolisthes cinctipes and Petrolisthes manimaculis (Anomura: Porcellanidae).</title>
        <authorList>
            <person name="Angst P."/>
        </authorList>
    </citation>
    <scope>NUCLEOTIDE SEQUENCE</scope>
    <source>
        <strain evidence="3">PB745_02</strain>
        <tissue evidence="3">Gill</tissue>
    </source>
</reference>
<keyword evidence="4" id="KW-1185">Reference proteome</keyword>